<keyword evidence="2" id="KW-0456">Lyase</keyword>
<evidence type="ECO:0000256" key="3">
    <source>
        <dbReference type="SAM" id="MobiDB-lite"/>
    </source>
</evidence>
<evidence type="ECO:0000256" key="2">
    <source>
        <dbReference type="ARBA" id="ARBA00023239"/>
    </source>
</evidence>
<dbReference type="InterPro" id="IPR002762">
    <property type="entry name" value="CbiX-like"/>
</dbReference>
<dbReference type="InterPro" id="IPR050963">
    <property type="entry name" value="Sirohydro_Cobaltochel/CbiX"/>
</dbReference>
<dbReference type="Proteomes" id="UP000275256">
    <property type="component" value="Unassembled WGS sequence"/>
</dbReference>
<dbReference type="GO" id="GO:0046872">
    <property type="term" value="F:metal ion binding"/>
    <property type="evidence" value="ECO:0007669"/>
    <property type="project" value="UniProtKB-KW"/>
</dbReference>
<protein>
    <submittedName>
        <fullName evidence="4">Cobalamin biosynthesis protein</fullName>
    </submittedName>
</protein>
<keyword evidence="5" id="KW-1185">Reference proteome</keyword>
<gene>
    <name evidence="4" type="ORF">EAX62_09770</name>
</gene>
<feature type="region of interest" description="Disordered" evidence="3">
    <location>
        <begin position="1"/>
        <end position="24"/>
    </location>
</feature>
<evidence type="ECO:0000313" key="4">
    <source>
        <dbReference type="EMBL" id="RMB59997.1"/>
    </source>
</evidence>
<sequence>MGGARHPCREGTPPSARRRRGVGTRDGARMSTLVIALHGTRRPSGAIFAEGLRDAVSAELPGVDVQLGFVDIHDELLATTVQRLDSSVIVPTFLAAGYHVAHDVAEAVRLSDGRAVATDHVGPDLVDAIHDRLVELGAPGDAVILAAIGSKRPGATAEVHATAAHLSTLIGQPVHPGFIFASQPSLEQAATTLRALGHSRITVATHALLPGRYQHHIAALGLPASHPIGLHPRLVSAIASRYRSTTGDRVMATAARTTRRLDPL</sequence>
<dbReference type="Gene3D" id="3.40.50.1400">
    <property type="match status" value="2"/>
</dbReference>
<name>A0A3M0G786_9ACTN</name>
<dbReference type="PANTHER" id="PTHR33542">
    <property type="entry name" value="SIROHYDROCHLORIN FERROCHELATASE, CHLOROPLASTIC"/>
    <property type="match status" value="1"/>
</dbReference>
<dbReference type="PANTHER" id="PTHR33542:SF5">
    <property type="entry name" value="FERROCHELATASE CHE1"/>
    <property type="match status" value="1"/>
</dbReference>
<evidence type="ECO:0000256" key="1">
    <source>
        <dbReference type="ARBA" id="ARBA00022723"/>
    </source>
</evidence>
<dbReference type="Pfam" id="PF01903">
    <property type="entry name" value="CbiX"/>
    <property type="match status" value="2"/>
</dbReference>
<reference evidence="4 5" key="1">
    <citation type="submission" date="2018-10" db="EMBL/GenBank/DDBJ databases">
        <title>Tessaracoccus antarcticuss sp. nov., isolated from sediment.</title>
        <authorList>
            <person name="Zhou L.Y."/>
            <person name="Du Z.J."/>
        </authorList>
    </citation>
    <scope>NUCLEOTIDE SEQUENCE [LARGE SCALE GENOMIC DNA]</scope>
    <source>
        <strain evidence="4 5">JDX10</strain>
    </source>
</reference>
<keyword evidence="1" id="KW-0479">Metal-binding</keyword>
<proteinExistence type="predicted"/>
<dbReference type="GO" id="GO:0016829">
    <property type="term" value="F:lyase activity"/>
    <property type="evidence" value="ECO:0007669"/>
    <property type="project" value="UniProtKB-KW"/>
</dbReference>
<organism evidence="4 5">
    <name type="scientific">Tessaracoccus antarcticus</name>
    <dbReference type="NCBI Taxonomy" id="2479848"/>
    <lineage>
        <taxon>Bacteria</taxon>
        <taxon>Bacillati</taxon>
        <taxon>Actinomycetota</taxon>
        <taxon>Actinomycetes</taxon>
        <taxon>Propionibacteriales</taxon>
        <taxon>Propionibacteriaceae</taxon>
        <taxon>Tessaracoccus</taxon>
    </lineage>
</organism>
<accession>A0A3M0G786</accession>
<dbReference type="CDD" id="cd03416">
    <property type="entry name" value="CbiX_SirB_N"/>
    <property type="match status" value="1"/>
</dbReference>
<dbReference type="EMBL" id="REFW01000002">
    <property type="protein sequence ID" value="RMB59997.1"/>
    <property type="molecule type" value="Genomic_DNA"/>
</dbReference>
<comment type="caution">
    <text evidence="4">The sequence shown here is derived from an EMBL/GenBank/DDBJ whole genome shotgun (WGS) entry which is preliminary data.</text>
</comment>
<dbReference type="SUPFAM" id="SSF53800">
    <property type="entry name" value="Chelatase"/>
    <property type="match status" value="1"/>
</dbReference>
<evidence type="ECO:0000313" key="5">
    <source>
        <dbReference type="Proteomes" id="UP000275256"/>
    </source>
</evidence>
<dbReference type="AlphaFoldDB" id="A0A3M0G786"/>